<protein>
    <submittedName>
        <fullName evidence="1">Uncharacterized protein</fullName>
    </submittedName>
</protein>
<evidence type="ECO:0000313" key="1">
    <source>
        <dbReference type="EMBL" id="QEL64736.1"/>
    </source>
</evidence>
<organism evidence="1 2">
    <name type="scientific">Oryzomicrobium terrae</name>
    <dbReference type="NCBI Taxonomy" id="1735038"/>
    <lineage>
        <taxon>Bacteria</taxon>
        <taxon>Pseudomonadati</taxon>
        <taxon>Pseudomonadota</taxon>
        <taxon>Betaproteobacteria</taxon>
        <taxon>Rhodocyclales</taxon>
        <taxon>Rhodocyclaceae</taxon>
        <taxon>Oryzomicrobium</taxon>
    </lineage>
</organism>
<sequence>MATISRKDVMCMAREANPWVWGIEFAKEGQEAK</sequence>
<accession>A0A5C1E733</accession>
<dbReference type="EMBL" id="CP022579">
    <property type="protein sequence ID" value="QEL64736.1"/>
    <property type="molecule type" value="Genomic_DNA"/>
</dbReference>
<keyword evidence="2" id="KW-1185">Reference proteome</keyword>
<name>A0A5C1E733_9RHOO</name>
<evidence type="ECO:0000313" key="2">
    <source>
        <dbReference type="Proteomes" id="UP000323671"/>
    </source>
</evidence>
<dbReference type="Proteomes" id="UP000323671">
    <property type="component" value="Chromosome"/>
</dbReference>
<gene>
    <name evidence="1" type="ORF">OTERR_12600</name>
</gene>
<dbReference type="KEGG" id="otr:OTERR_12600"/>
<dbReference type="AlphaFoldDB" id="A0A5C1E733"/>
<proteinExistence type="predicted"/>
<reference evidence="1 2" key="1">
    <citation type="submission" date="2017-07" db="EMBL/GenBank/DDBJ databases">
        <title>Complete genome sequence of Oryzomicrobium terrae TPP412.</title>
        <authorList>
            <person name="Chiu L.-W."/>
            <person name="Lo K.-J."/>
            <person name="Tsai Y.-M."/>
            <person name="Lin S.-S."/>
            <person name="Kuo C.-H."/>
            <person name="Liu C.-T."/>
        </authorList>
    </citation>
    <scope>NUCLEOTIDE SEQUENCE [LARGE SCALE GENOMIC DNA]</scope>
    <source>
        <strain evidence="1 2">TPP412</strain>
    </source>
</reference>